<accession>A0ABQ2R020</accession>
<proteinExistence type="predicted"/>
<feature type="region of interest" description="Disordered" evidence="1">
    <location>
        <begin position="1"/>
        <end position="47"/>
    </location>
</feature>
<dbReference type="Proteomes" id="UP000611554">
    <property type="component" value="Unassembled WGS sequence"/>
</dbReference>
<name>A0ABQ2R020_9ACTN</name>
<dbReference type="EMBL" id="BMQJ01000010">
    <property type="protein sequence ID" value="GGQ06740.1"/>
    <property type="molecule type" value="Genomic_DNA"/>
</dbReference>
<evidence type="ECO:0000256" key="1">
    <source>
        <dbReference type="SAM" id="MobiDB-lite"/>
    </source>
</evidence>
<evidence type="ECO:0000313" key="2">
    <source>
        <dbReference type="EMBL" id="GGQ06740.1"/>
    </source>
</evidence>
<evidence type="ECO:0000313" key="3">
    <source>
        <dbReference type="Proteomes" id="UP000611554"/>
    </source>
</evidence>
<reference evidence="3" key="1">
    <citation type="journal article" date="2019" name="Int. J. Syst. Evol. Microbiol.">
        <title>The Global Catalogue of Microorganisms (GCM) 10K type strain sequencing project: providing services to taxonomists for standard genome sequencing and annotation.</title>
        <authorList>
            <consortium name="The Broad Institute Genomics Platform"/>
            <consortium name="The Broad Institute Genome Sequencing Center for Infectious Disease"/>
            <person name="Wu L."/>
            <person name="Ma J."/>
        </authorList>
    </citation>
    <scope>NUCLEOTIDE SEQUENCE [LARGE SCALE GENOMIC DNA]</scope>
    <source>
        <strain evidence="3">JCM 3115</strain>
    </source>
</reference>
<protein>
    <submittedName>
        <fullName evidence="2">Uncharacterized protein</fullName>
    </submittedName>
</protein>
<sequence length="192" mass="20400">MHGNATGLCFDPPRESRPAVGSPRPEPMGDGKAGRRTSHGEGISGLGRPGGALVAGITVVLSPFAWLALSYGCRADEDRLAAALTTHPILTAHPATAEPRGRPHAGCENDDVIPYADQTYRFRGTWNEVATFYREAAAKGRWKPYGEGSEGLCLTRTTGGLKLELFVSRPPEGNADEYTVTVSAATGWLCGF</sequence>
<organism evidence="2 3">
    <name type="scientific">Streptosporangium pseudovulgare</name>
    <dbReference type="NCBI Taxonomy" id="35765"/>
    <lineage>
        <taxon>Bacteria</taxon>
        <taxon>Bacillati</taxon>
        <taxon>Actinomycetota</taxon>
        <taxon>Actinomycetes</taxon>
        <taxon>Streptosporangiales</taxon>
        <taxon>Streptosporangiaceae</taxon>
        <taxon>Streptosporangium</taxon>
    </lineage>
</organism>
<gene>
    <name evidence="2" type="ORF">GCM10010140_41160</name>
</gene>
<comment type="caution">
    <text evidence="2">The sequence shown here is derived from an EMBL/GenBank/DDBJ whole genome shotgun (WGS) entry which is preliminary data.</text>
</comment>
<keyword evidence="3" id="KW-1185">Reference proteome</keyword>